<dbReference type="Proteomes" id="UP000037460">
    <property type="component" value="Unassembled WGS sequence"/>
</dbReference>
<reference evidence="2" key="1">
    <citation type="journal article" date="2015" name="PLoS Genet.">
        <title>Genome Sequence and Transcriptome Analyses of Chrysochromulina tobin: Metabolic Tools for Enhanced Algal Fitness in the Prominent Order Prymnesiales (Haptophyceae).</title>
        <authorList>
            <person name="Hovde B.T."/>
            <person name="Deodato C.R."/>
            <person name="Hunsperger H.M."/>
            <person name="Ryken S.A."/>
            <person name="Yost W."/>
            <person name="Jha R.K."/>
            <person name="Patterson J."/>
            <person name="Monnat R.J. Jr."/>
            <person name="Barlow S.B."/>
            <person name="Starkenburg S.R."/>
            <person name="Cattolico R.A."/>
        </authorList>
    </citation>
    <scope>NUCLEOTIDE SEQUENCE</scope>
    <source>
        <strain evidence="2">CCMP291</strain>
    </source>
</reference>
<accession>A0A0M0LRB7</accession>
<gene>
    <name evidence="1" type="ORF">Ctob_012201</name>
</gene>
<protein>
    <submittedName>
        <fullName evidence="1">Methyltransferase</fullName>
    </submittedName>
</protein>
<keyword evidence="1" id="KW-0489">Methyltransferase</keyword>
<evidence type="ECO:0000313" key="1">
    <source>
        <dbReference type="EMBL" id="KOO53600.1"/>
    </source>
</evidence>
<name>A0A0M0LRB7_9EUKA</name>
<dbReference type="GO" id="GO:0008168">
    <property type="term" value="F:methyltransferase activity"/>
    <property type="evidence" value="ECO:0007669"/>
    <property type="project" value="UniProtKB-KW"/>
</dbReference>
<proteinExistence type="predicted"/>
<keyword evidence="1" id="KW-0808">Transferase</keyword>
<dbReference type="OrthoDB" id="10681794at2759"/>
<comment type="caution">
    <text evidence="1">The sequence shown here is derived from an EMBL/GenBank/DDBJ whole genome shotgun (WGS) entry which is preliminary data.</text>
</comment>
<organism evidence="1 2">
    <name type="scientific">Chrysochromulina tobinii</name>
    <dbReference type="NCBI Taxonomy" id="1460289"/>
    <lineage>
        <taxon>Eukaryota</taxon>
        <taxon>Haptista</taxon>
        <taxon>Haptophyta</taxon>
        <taxon>Prymnesiophyceae</taxon>
        <taxon>Prymnesiales</taxon>
        <taxon>Chrysochromulinaceae</taxon>
        <taxon>Chrysochromulina</taxon>
    </lineage>
</organism>
<keyword evidence="2" id="KW-1185">Reference proteome</keyword>
<dbReference type="EMBL" id="JWZX01000161">
    <property type="protein sequence ID" value="KOO53600.1"/>
    <property type="molecule type" value="Genomic_DNA"/>
</dbReference>
<sequence length="255" mass="28994">MEASALSWRDVAAGTMFVEGVLKNNPPGGRASLERGLLERAQSTWMLQAPELELLFMTSCEAALAAHNRDKDQPAPSWWEVAKQRLQQRLQQPTAPALPKIQWRCYGGPETLGKSLWRKTGALLATLYARFPQKSFYLKLDSDTMVFPRALLRFLQALHSNNPRARPLYFGSNRIASTTYFGQDRCFYDWGPCDIADPMRECKINTKESTLCRLPLTVHKLRRLEWYDGWWAFLAPREARALAQLDAYNAAALAA</sequence>
<dbReference type="AlphaFoldDB" id="A0A0M0LRB7"/>
<dbReference type="Gene3D" id="3.90.550.50">
    <property type="match status" value="1"/>
</dbReference>
<evidence type="ECO:0000313" key="2">
    <source>
        <dbReference type="Proteomes" id="UP000037460"/>
    </source>
</evidence>
<dbReference type="GO" id="GO:0032259">
    <property type="term" value="P:methylation"/>
    <property type="evidence" value="ECO:0007669"/>
    <property type="project" value="UniProtKB-KW"/>
</dbReference>